<evidence type="ECO:0000313" key="2">
    <source>
        <dbReference type="Proteomes" id="UP000339249"/>
    </source>
</evidence>
<protein>
    <recommendedName>
        <fullName evidence="3">Metal-dependent hydrolase</fullName>
    </recommendedName>
</protein>
<organism evidence="1 2">
    <name type="scientific">Raoultella terrigena</name>
    <name type="common">Klebsiella terrigena</name>
    <dbReference type="NCBI Taxonomy" id="577"/>
    <lineage>
        <taxon>Bacteria</taxon>
        <taxon>Pseudomonadati</taxon>
        <taxon>Pseudomonadota</taxon>
        <taxon>Gammaproteobacteria</taxon>
        <taxon>Enterobacterales</taxon>
        <taxon>Enterobacteriaceae</taxon>
        <taxon>Klebsiella/Raoultella group</taxon>
        <taxon>Raoultella</taxon>
    </lineage>
</organism>
<dbReference type="EMBL" id="CABDVU010000001">
    <property type="protein sequence ID" value="VTN11912.1"/>
    <property type="molecule type" value="Genomic_DNA"/>
</dbReference>
<sequence length="65" mass="7707">MSQLTYLQGYPESLLSQVRTLIAEQRLGAVLEKRYPQSHDVNSDKALYQYTQDLKTRFFARARRR</sequence>
<accession>A0A4U9D3U5</accession>
<reference evidence="1 2" key="1">
    <citation type="submission" date="2019-04" db="EMBL/GenBank/DDBJ databases">
        <authorList>
            <consortium name="Pathogen Informatics"/>
        </authorList>
    </citation>
    <scope>NUCLEOTIDE SEQUENCE [LARGE SCALE GENOMIC DNA]</scope>
    <source>
        <strain evidence="1 2">NCTC9185</strain>
    </source>
</reference>
<gene>
    <name evidence="1" type="ORF">NCTC9185_03873</name>
</gene>
<evidence type="ECO:0000313" key="1">
    <source>
        <dbReference type="EMBL" id="VTN11912.1"/>
    </source>
</evidence>
<name>A0A4U9D3U5_RAOTE</name>
<proteinExistence type="predicted"/>
<evidence type="ECO:0008006" key="3">
    <source>
        <dbReference type="Google" id="ProtNLM"/>
    </source>
</evidence>
<dbReference type="Proteomes" id="UP000339249">
    <property type="component" value="Unassembled WGS sequence"/>
</dbReference>
<dbReference type="AlphaFoldDB" id="A0A4U9D3U5"/>